<reference evidence="5 6" key="1">
    <citation type="submission" date="2017-06" db="EMBL/GenBank/DDBJ databases">
        <title>Genome sequencing of cyanobaciteial culture collection at National Institute for Environmental Studies (NIES).</title>
        <authorList>
            <person name="Hirose Y."/>
            <person name="Shimura Y."/>
            <person name="Fujisawa T."/>
            <person name="Nakamura Y."/>
            <person name="Kawachi M."/>
        </authorList>
    </citation>
    <scope>NUCLEOTIDE SEQUENCE [LARGE SCALE GENOMIC DNA]</scope>
    <source>
        <strain evidence="5 6">NIES-267</strain>
    </source>
</reference>
<dbReference type="EMBL" id="AP018227">
    <property type="protein sequence ID" value="BAY81313.1"/>
    <property type="molecule type" value="Genomic_DNA"/>
</dbReference>
<dbReference type="Proteomes" id="UP000218418">
    <property type="component" value="Chromosome"/>
</dbReference>
<gene>
    <name evidence="5" type="ORF">NIES267_07890</name>
</gene>
<dbReference type="Gene3D" id="1.25.10.10">
    <property type="entry name" value="Leucine-rich Repeat Variant"/>
    <property type="match status" value="1"/>
</dbReference>
<dbReference type="InterPro" id="IPR011989">
    <property type="entry name" value="ARM-like"/>
</dbReference>
<evidence type="ECO:0008006" key="7">
    <source>
        <dbReference type="Google" id="ProtNLM"/>
    </source>
</evidence>
<evidence type="ECO:0000256" key="1">
    <source>
        <dbReference type="ARBA" id="ARBA00009299"/>
    </source>
</evidence>
<keyword evidence="6" id="KW-1185">Reference proteome</keyword>
<evidence type="ECO:0000256" key="4">
    <source>
        <dbReference type="ARBA" id="ARBA00023239"/>
    </source>
</evidence>
<dbReference type="GO" id="GO:0030089">
    <property type="term" value="C:phycobilisome"/>
    <property type="evidence" value="ECO:0007669"/>
    <property type="project" value="UniProtKB-KW"/>
</dbReference>
<proteinExistence type="inferred from homology"/>
<evidence type="ECO:0000256" key="3">
    <source>
        <dbReference type="ARBA" id="ARBA00022738"/>
    </source>
</evidence>
<dbReference type="SUPFAM" id="SSF48371">
    <property type="entry name" value="ARM repeat"/>
    <property type="match status" value="1"/>
</dbReference>
<comment type="similarity">
    <text evidence="1">Belongs to the CpcE/RpcE/PecE family.</text>
</comment>
<keyword evidence="4" id="KW-0456">Lyase</keyword>
<keyword evidence="3" id="KW-0605">Phycobilisome</keyword>
<dbReference type="InterPro" id="IPR016024">
    <property type="entry name" value="ARM-type_fold"/>
</dbReference>
<accession>A0A1Z4LJA7</accession>
<evidence type="ECO:0000313" key="6">
    <source>
        <dbReference type="Proteomes" id="UP000218418"/>
    </source>
</evidence>
<organism evidence="5 6">
    <name type="scientific">Calothrix parasitica NIES-267</name>
    <dbReference type="NCBI Taxonomy" id="1973488"/>
    <lineage>
        <taxon>Bacteria</taxon>
        <taxon>Bacillati</taxon>
        <taxon>Cyanobacteriota</taxon>
        <taxon>Cyanophyceae</taxon>
        <taxon>Nostocales</taxon>
        <taxon>Calotrichaceae</taxon>
        <taxon>Calothrix</taxon>
    </lineage>
</organism>
<evidence type="ECO:0000313" key="5">
    <source>
        <dbReference type="EMBL" id="BAY81313.1"/>
    </source>
</evidence>
<name>A0A1Z4LJA7_9CYAN</name>
<evidence type="ECO:0000256" key="2">
    <source>
        <dbReference type="ARBA" id="ARBA00022549"/>
    </source>
</evidence>
<keyword evidence="2" id="KW-0042">Antenna complex</keyword>
<sequence>MENHQNPKPYNAVLGGQNQAPEGAAVLGGIEGVKLQLNNENPEVRIKALQQALNYGEEGIDLVIKALKDESPQVQIKAHSLLIPLSEQKVKLALAEFNPRNLKLEAIETVTVNRCGEIIQRQQHLAKYFVEYLGKNGIELEMAYIPGASSVLESCSWGKPPRPHFPLRPLRFFY</sequence>
<dbReference type="AlphaFoldDB" id="A0A1Z4LJA7"/>
<dbReference type="GO" id="GO:0016829">
    <property type="term" value="F:lyase activity"/>
    <property type="evidence" value="ECO:0007669"/>
    <property type="project" value="UniProtKB-KW"/>
</dbReference>
<protein>
    <recommendedName>
        <fullName evidence="7">HEAT repeat domain-containing protein</fullName>
    </recommendedName>
</protein>